<dbReference type="Proteomes" id="UP000887579">
    <property type="component" value="Unplaced"/>
</dbReference>
<name>A0AC34F5E6_9BILA</name>
<evidence type="ECO:0000313" key="2">
    <source>
        <dbReference type="WBParaSite" id="ES5_v2.g12258.t1"/>
    </source>
</evidence>
<sequence length="989" mass="110505">MKRRLRSKVVVPKATMDSNQGGMKFTKPKKHTGRGRRGSSSSSTSSFSSPSNFRGFTSDPLNTSSPSSSSFRGYTTNPPQPFVQVKSKNSVQAEVSTYDLALFRKPKVFLTTIGERNENDNIPSMFEFNSNTKINGRSYKTEINKIEVGDIFCIEKWESKGFVSPSITNYPNDDTAKVNSAFLRKPSEKEYRLSILFESNLLELNFPDPWTMHEKRLTPLLQQQIDYYRSNLRHGLIITLGAVVYTNGSKFNERKNMFLSKNVKTPVEMEHILVQKESKVAAIVSAKRSYQQERILKMKKADSQEYMRMGKLITIAQIAMAARESNVINDAKSTCYDPKWTFEGKIVNLIAKIDLTNENQQASHCYTKGSLISIYLRELNEKTRIQKPLTMIIDNVEHTEDHFVITAKGSLESTLKKFNIENVEELEFKNITVQPIKMNVVASQLAGQMLRNQLNLNDELALKVFHAIFGLKLEKMGKSEEKIEYSLPEYFTSNQKEFIEAVVSGIFSIIACQAPAGCGKTTIIIAAIRVLNLLYPKKICLAISSTNAAVTNLAEGFFDNSSRQPLVLCSVNAIKKASEKEKEILSQCTLSSYIQRLLDSEDGTTLLPDELLLLNDALQLELAIEKDFQKCADDAENNDATIPACILVEEAGNTNPYDDQDDYNDDKKEPSRASIIRAALIIIIAKSPPSFICGTPPMIARMAPAFSGVSEVAFIDEAGTVSQTDAAAILGGVGTIKKLVAVGDIRQLQVYTRDVQDVLLKMGHQSILSILQENNSPGILKTALQDTFRFHPKLVPFIQEICYKDMIVKTNITADAKSGFSDIFDLKSSTPAFIVNVKGRETRSLPKSSKNEHQTNVVITLVAEIEKFNEKRDENEKLKTGIICLYNGQKMQLLQALQNKANVTISSVDSFQGREADIVIVATTRTFEIVENPFFNAQERITVAMTRAKRGLIIVGDVDALKRAPSWSKIVSKLTICDRIPFKKATGRK</sequence>
<proteinExistence type="predicted"/>
<reference evidence="2" key="1">
    <citation type="submission" date="2022-11" db="UniProtKB">
        <authorList>
            <consortium name="WormBaseParasite"/>
        </authorList>
    </citation>
    <scope>IDENTIFICATION</scope>
</reference>
<organism evidence="1 2">
    <name type="scientific">Panagrolaimus sp. ES5</name>
    <dbReference type="NCBI Taxonomy" id="591445"/>
    <lineage>
        <taxon>Eukaryota</taxon>
        <taxon>Metazoa</taxon>
        <taxon>Ecdysozoa</taxon>
        <taxon>Nematoda</taxon>
        <taxon>Chromadorea</taxon>
        <taxon>Rhabditida</taxon>
        <taxon>Tylenchina</taxon>
        <taxon>Panagrolaimomorpha</taxon>
        <taxon>Panagrolaimoidea</taxon>
        <taxon>Panagrolaimidae</taxon>
        <taxon>Panagrolaimus</taxon>
    </lineage>
</organism>
<accession>A0AC34F5E6</accession>
<protein>
    <submittedName>
        <fullName evidence="2">DNA2/NAM7 helicase-like C-terminal domain-containing protein</fullName>
    </submittedName>
</protein>
<dbReference type="WBParaSite" id="ES5_v2.g12258.t1">
    <property type="protein sequence ID" value="ES5_v2.g12258.t1"/>
    <property type="gene ID" value="ES5_v2.g12258"/>
</dbReference>
<evidence type="ECO:0000313" key="1">
    <source>
        <dbReference type="Proteomes" id="UP000887579"/>
    </source>
</evidence>